<keyword evidence="6" id="KW-1185">Reference proteome</keyword>
<gene>
    <name evidence="5" type="ORF">ABI908_22540</name>
</gene>
<dbReference type="RefSeq" id="WP_347935331.1">
    <property type="nucleotide sequence ID" value="NZ_CP158160.1"/>
</dbReference>
<accession>A0ABV0J1M3</accession>
<sequence>MSEIAHRESRVEAGEVRARLPQRIRRVPIFTAALCHVRSGRKRIWLGERDMSAGAEQLILLPAGLELDIANLPGTDGYLADMVSLPQALLDRFRQRHGPLLLRQRPGLELCPAMDARLAAAWRLLTDSLREQAPPEIREHHAEGALLALALDGAVGPLLRPAAPELAQRLRQLLALDPSAEWRLEAVARRLNLGASTLRRRLAAEGCGFQRVLEEVRMGHALQQVQAGLLPIARIAEASGYASASRFSARFRQRYGLTPSELRRTL</sequence>
<name>A0ABV0J1M3_9NEIS</name>
<proteinExistence type="predicted"/>
<dbReference type="InterPro" id="IPR018062">
    <property type="entry name" value="HTH_AraC-typ_CS"/>
</dbReference>
<reference evidence="5 6" key="1">
    <citation type="submission" date="2024-05" db="EMBL/GenBank/DDBJ databases">
        <authorList>
            <person name="De Oliveira J.P."/>
            <person name="Noriler S.A."/>
            <person name="De Oliveira A.G."/>
            <person name="Sipoli D.S."/>
        </authorList>
    </citation>
    <scope>NUCLEOTIDE SEQUENCE [LARGE SCALE GENOMIC DNA]</scope>
    <source>
        <strain evidence="5 6">LABIM192</strain>
    </source>
</reference>
<protein>
    <submittedName>
        <fullName evidence="5">Helix-turn-helix transcriptional regulator</fullName>
    </submittedName>
</protein>
<feature type="domain" description="HTH araC/xylS-type" evidence="4">
    <location>
        <begin position="168"/>
        <end position="265"/>
    </location>
</feature>
<organism evidence="5 6">
    <name type="scientific">Chromobacterium phragmitis</name>
    <dbReference type="NCBI Taxonomy" id="2202141"/>
    <lineage>
        <taxon>Bacteria</taxon>
        <taxon>Pseudomonadati</taxon>
        <taxon>Pseudomonadota</taxon>
        <taxon>Betaproteobacteria</taxon>
        <taxon>Neisseriales</taxon>
        <taxon>Chromobacteriaceae</taxon>
        <taxon>Chromobacterium</taxon>
    </lineage>
</organism>
<dbReference type="PROSITE" id="PS01124">
    <property type="entry name" value="HTH_ARAC_FAMILY_2"/>
    <property type="match status" value="1"/>
</dbReference>
<dbReference type="SUPFAM" id="SSF51215">
    <property type="entry name" value="Regulatory protein AraC"/>
    <property type="match status" value="1"/>
</dbReference>
<evidence type="ECO:0000256" key="3">
    <source>
        <dbReference type="ARBA" id="ARBA00023163"/>
    </source>
</evidence>
<dbReference type="PRINTS" id="PR00032">
    <property type="entry name" value="HTHARAC"/>
</dbReference>
<dbReference type="PANTHER" id="PTHR47894">
    <property type="entry name" value="HTH-TYPE TRANSCRIPTIONAL REGULATOR GADX"/>
    <property type="match status" value="1"/>
</dbReference>
<evidence type="ECO:0000256" key="2">
    <source>
        <dbReference type="ARBA" id="ARBA00023125"/>
    </source>
</evidence>
<dbReference type="Proteomes" id="UP001462502">
    <property type="component" value="Unassembled WGS sequence"/>
</dbReference>
<dbReference type="PROSITE" id="PS00041">
    <property type="entry name" value="HTH_ARAC_FAMILY_1"/>
    <property type="match status" value="1"/>
</dbReference>
<evidence type="ECO:0000256" key="1">
    <source>
        <dbReference type="ARBA" id="ARBA00023015"/>
    </source>
</evidence>
<evidence type="ECO:0000259" key="4">
    <source>
        <dbReference type="PROSITE" id="PS01124"/>
    </source>
</evidence>
<dbReference type="InterPro" id="IPR020449">
    <property type="entry name" value="Tscrpt_reg_AraC-type_HTH"/>
</dbReference>
<evidence type="ECO:0000313" key="6">
    <source>
        <dbReference type="Proteomes" id="UP001462502"/>
    </source>
</evidence>
<dbReference type="SMART" id="SM00342">
    <property type="entry name" value="HTH_ARAC"/>
    <property type="match status" value="1"/>
</dbReference>
<keyword evidence="2" id="KW-0238">DNA-binding</keyword>
<keyword evidence="1" id="KW-0805">Transcription regulation</keyword>
<keyword evidence="3" id="KW-0804">Transcription</keyword>
<dbReference type="InterPro" id="IPR037923">
    <property type="entry name" value="HTH-like"/>
</dbReference>
<dbReference type="InterPro" id="IPR018060">
    <property type="entry name" value="HTH_AraC"/>
</dbReference>
<dbReference type="PANTHER" id="PTHR47894:SF4">
    <property type="entry name" value="HTH-TYPE TRANSCRIPTIONAL REGULATOR GADX"/>
    <property type="match status" value="1"/>
</dbReference>
<dbReference type="EMBL" id="JBDXMI010000001">
    <property type="protein sequence ID" value="MEO9386877.1"/>
    <property type="molecule type" value="Genomic_DNA"/>
</dbReference>
<dbReference type="Gene3D" id="1.10.10.60">
    <property type="entry name" value="Homeodomain-like"/>
    <property type="match status" value="1"/>
</dbReference>
<dbReference type="SUPFAM" id="SSF46689">
    <property type="entry name" value="Homeodomain-like"/>
    <property type="match status" value="1"/>
</dbReference>
<dbReference type="InterPro" id="IPR009057">
    <property type="entry name" value="Homeodomain-like_sf"/>
</dbReference>
<evidence type="ECO:0000313" key="5">
    <source>
        <dbReference type="EMBL" id="MEO9386877.1"/>
    </source>
</evidence>
<comment type="caution">
    <text evidence="5">The sequence shown here is derived from an EMBL/GenBank/DDBJ whole genome shotgun (WGS) entry which is preliminary data.</text>
</comment>
<dbReference type="Pfam" id="PF12833">
    <property type="entry name" value="HTH_18"/>
    <property type="match status" value="1"/>
</dbReference>